<dbReference type="EMBL" id="AM746676">
    <property type="protein sequence ID" value="CAN96308.1"/>
    <property type="molecule type" value="Genomic_DNA"/>
</dbReference>
<dbReference type="KEGG" id="scl:sce6141"/>
<dbReference type="HOGENOM" id="CLU_2669123_0_0_7"/>
<sequence>MSPKLPIRPGATHAAGLNRYPGHRSVPSALLAQTEAFDYAAVKALTQPGTPAVPTLRIGVPDLGQYDALLAAGGA</sequence>
<keyword evidence="2" id="KW-1185">Reference proteome</keyword>
<gene>
    <name evidence="1" type="ordered locus">sce6141</name>
</gene>
<evidence type="ECO:0000313" key="1">
    <source>
        <dbReference type="EMBL" id="CAN96308.1"/>
    </source>
</evidence>
<dbReference type="RefSeq" id="WP_012238762.1">
    <property type="nucleotide sequence ID" value="NC_010162.1"/>
</dbReference>
<reference evidence="1 2" key="1">
    <citation type="journal article" date="2007" name="Nat. Biotechnol.">
        <title>Complete genome sequence of the myxobacterium Sorangium cellulosum.</title>
        <authorList>
            <person name="Schneiker S."/>
            <person name="Perlova O."/>
            <person name="Kaiser O."/>
            <person name="Gerth K."/>
            <person name="Alici A."/>
            <person name="Altmeyer M.O."/>
            <person name="Bartels D."/>
            <person name="Bekel T."/>
            <person name="Beyer S."/>
            <person name="Bode E."/>
            <person name="Bode H.B."/>
            <person name="Bolten C.J."/>
            <person name="Choudhuri J.V."/>
            <person name="Doss S."/>
            <person name="Elnakady Y.A."/>
            <person name="Frank B."/>
            <person name="Gaigalat L."/>
            <person name="Goesmann A."/>
            <person name="Groeger C."/>
            <person name="Gross F."/>
            <person name="Jelsbak L."/>
            <person name="Jelsbak L."/>
            <person name="Kalinowski J."/>
            <person name="Kegler C."/>
            <person name="Knauber T."/>
            <person name="Konietzny S."/>
            <person name="Kopp M."/>
            <person name="Krause L."/>
            <person name="Krug D."/>
            <person name="Linke B."/>
            <person name="Mahmud T."/>
            <person name="Martinez-Arias R."/>
            <person name="McHardy A.C."/>
            <person name="Merai M."/>
            <person name="Meyer F."/>
            <person name="Mormann S."/>
            <person name="Munoz-Dorado J."/>
            <person name="Perez J."/>
            <person name="Pradella S."/>
            <person name="Rachid S."/>
            <person name="Raddatz G."/>
            <person name="Rosenau F."/>
            <person name="Rueckert C."/>
            <person name="Sasse F."/>
            <person name="Scharfe M."/>
            <person name="Schuster S.C."/>
            <person name="Suen G."/>
            <person name="Treuner-Lange A."/>
            <person name="Velicer G.J."/>
            <person name="Vorholter F.-J."/>
            <person name="Weissman K.J."/>
            <person name="Welch R.D."/>
            <person name="Wenzel S.C."/>
            <person name="Whitworth D.E."/>
            <person name="Wilhelm S."/>
            <person name="Wittmann C."/>
            <person name="Bloecker H."/>
            <person name="Puehler A."/>
            <person name="Mueller R."/>
        </authorList>
    </citation>
    <scope>NUCLEOTIDE SEQUENCE [LARGE SCALE GENOMIC DNA]</scope>
    <source>
        <strain evidence="2">So ce56</strain>
    </source>
</reference>
<dbReference type="Proteomes" id="UP000002139">
    <property type="component" value="Chromosome"/>
</dbReference>
<dbReference type="STRING" id="448385.sce6141"/>
<name>A9GGC2_SORC5</name>
<proteinExistence type="predicted"/>
<dbReference type="AlphaFoldDB" id="A9GGC2"/>
<protein>
    <submittedName>
        <fullName evidence="1">Uncharacterized protein</fullName>
    </submittedName>
</protein>
<evidence type="ECO:0000313" key="2">
    <source>
        <dbReference type="Proteomes" id="UP000002139"/>
    </source>
</evidence>
<organism evidence="1 2">
    <name type="scientific">Sorangium cellulosum (strain So ce56)</name>
    <name type="common">Polyangium cellulosum (strain So ce56)</name>
    <dbReference type="NCBI Taxonomy" id="448385"/>
    <lineage>
        <taxon>Bacteria</taxon>
        <taxon>Pseudomonadati</taxon>
        <taxon>Myxococcota</taxon>
        <taxon>Polyangia</taxon>
        <taxon>Polyangiales</taxon>
        <taxon>Polyangiaceae</taxon>
        <taxon>Sorangium</taxon>
    </lineage>
</organism>
<accession>A9GGC2</accession>